<dbReference type="Pfam" id="PF00155">
    <property type="entry name" value="Aminotran_1_2"/>
    <property type="match status" value="1"/>
</dbReference>
<keyword evidence="8" id="KW-1185">Reference proteome</keyword>
<name>A0A7X2MZT9_9CLOT</name>
<evidence type="ECO:0000256" key="1">
    <source>
        <dbReference type="ARBA" id="ARBA00005384"/>
    </source>
</evidence>
<dbReference type="InterPro" id="IPR036390">
    <property type="entry name" value="WH_DNA-bd_sf"/>
</dbReference>
<protein>
    <submittedName>
        <fullName evidence="7">PLP-dependent aminotransferase family protein</fullName>
    </submittedName>
</protein>
<dbReference type="GO" id="GO:0030170">
    <property type="term" value="F:pyridoxal phosphate binding"/>
    <property type="evidence" value="ECO:0007669"/>
    <property type="project" value="InterPro"/>
</dbReference>
<feature type="domain" description="HTH gntR-type" evidence="6">
    <location>
        <begin position="12"/>
        <end position="80"/>
    </location>
</feature>
<keyword evidence="7" id="KW-0808">Transferase</keyword>
<dbReference type="GO" id="GO:0003700">
    <property type="term" value="F:DNA-binding transcription factor activity"/>
    <property type="evidence" value="ECO:0007669"/>
    <property type="project" value="InterPro"/>
</dbReference>
<evidence type="ECO:0000256" key="5">
    <source>
        <dbReference type="ARBA" id="ARBA00023163"/>
    </source>
</evidence>
<dbReference type="CDD" id="cd07377">
    <property type="entry name" value="WHTH_GntR"/>
    <property type="match status" value="1"/>
</dbReference>
<dbReference type="InterPro" id="IPR015424">
    <property type="entry name" value="PyrdxlP-dep_Trfase"/>
</dbReference>
<dbReference type="AlphaFoldDB" id="A0A7X2MZT9"/>
<dbReference type="EMBL" id="VULX01000023">
    <property type="protein sequence ID" value="MSR92126.1"/>
    <property type="molecule type" value="Genomic_DNA"/>
</dbReference>
<organism evidence="7 8">
    <name type="scientific">Inconstantimicrobium porci</name>
    <dbReference type="NCBI Taxonomy" id="2652291"/>
    <lineage>
        <taxon>Bacteria</taxon>
        <taxon>Bacillati</taxon>
        <taxon>Bacillota</taxon>
        <taxon>Clostridia</taxon>
        <taxon>Eubacteriales</taxon>
        <taxon>Clostridiaceae</taxon>
        <taxon>Inconstantimicrobium</taxon>
    </lineage>
</organism>
<dbReference type="CDD" id="cd00609">
    <property type="entry name" value="AAT_like"/>
    <property type="match status" value="1"/>
</dbReference>
<dbReference type="Gene3D" id="3.90.1150.10">
    <property type="entry name" value="Aspartate Aminotransferase, domain 1"/>
    <property type="match status" value="1"/>
</dbReference>
<reference evidence="7 8" key="1">
    <citation type="submission" date="2019-08" db="EMBL/GenBank/DDBJ databases">
        <title>In-depth cultivation of the pig gut microbiome towards novel bacterial diversity and tailored functional studies.</title>
        <authorList>
            <person name="Wylensek D."/>
            <person name="Hitch T.C.A."/>
            <person name="Clavel T."/>
        </authorList>
    </citation>
    <scope>NUCLEOTIDE SEQUENCE [LARGE SCALE GENOMIC DNA]</scope>
    <source>
        <strain evidence="7 8">WCA-383-APC-5B</strain>
    </source>
</reference>
<keyword evidence="7" id="KW-0032">Aminotransferase</keyword>
<dbReference type="Gene3D" id="1.10.10.10">
    <property type="entry name" value="Winged helix-like DNA-binding domain superfamily/Winged helix DNA-binding domain"/>
    <property type="match status" value="1"/>
</dbReference>
<keyword evidence="4" id="KW-0238">DNA-binding</keyword>
<dbReference type="InterPro" id="IPR015421">
    <property type="entry name" value="PyrdxlP-dep_Trfase_major"/>
</dbReference>
<dbReference type="PROSITE" id="PS50949">
    <property type="entry name" value="HTH_GNTR"/>
    <property type="match status" value="1"/>
</dbReference>
<keyword evidence="3" id="KW-0805">Transcription regulation</keyword>
<dbReference type="SMART" id="SM00345">
    <property type="entry name" value="HTH_GNTR"/>
    <property type="match status" value="1"/>
</dbReference>
<evidence type="ECO:0000259" key="6">
    <source>
        <dbReference type="PROSITE" id="PS50949"/>
    </source>
</evidence>
<dbReference type="Pfam" id="PF00392">
    <property type="entry name" value="GntR"/>
    <property type="match status" value="1"/>
</dbReference>
<accession>A0A7X2MZT9</accession>
<dbReference type="RefSeq" id="WP_154532025.1">
    <property type="nucleotide sequence ID" value="NZ_VULX01000023.1"/>
</dbReference>
<dbReference type="PANTHER" id="PTHR46577:SF1">
    <property type="entry name" value="HTH-TYPE TRANSCRIPTIONAL REGULATORY PROTEIN GABR"/>
    <property type="match status" value="1"/>
</dbReference>
<evidence type="ECO:0000313" key="8">
    <source>
        <dbReference type="Proteomes" id="UP000460287"/>
    </source>
</evidence>
<proteinExistence type="inferred from homology"/>
<evidence type="ECO:0000256" key="3">
    <source>
        <dbReference type="ARBA" id="ARBA00023015"/>
    </source>
</evidence>
<evidence type="ECO:0000256" key="4">
    <source>
        <dbReference type="ARBA" id="ARBA00023125"/>
    </source>
</evidence>
<evidence type="ECO:0000256" key="2">
    <source>
        <dbReference type="ARBA" id="ARBA00022898"/>
    </source>
</evidence>
<dbReference type="GO" id="GO:0008483">
    <property type="term" value="F:transaminase activity"/>
    <property type="evidence" value="ECO:0007669"/>
    <property type="project" value="UniProtKB-KW"/>
</dbReference>
<dbReference type="Proteomes" id="UP000460287">
    <property type="component" value="Unassembled WGS sequence"/>
</dbReference>
<dbReference type="InterPro" id="IPR036388">
    <property type="entry name" value="WH-like_DNA-bd_sf"/>
</dbReference>
<dbReference type="Gene3D" id="3.40.640.10">
    <property type="entry name" value="Type I PLP-dependent aspartate aminotransferase-like (Major domain)"/>
    <property type="match status" value="1"/>
</dbReference>
<dbReference type="SUPFAM" id="SSF46785">
    <property type="entry name" value="Winged helix' DNA-binding domain"/>
    <property type="match status" value="1"/>
</dbReference>
<keyword evidence="5" id="KW-0804">Transcription</keyword>
<dbReference type="InterPro" id="IPR015422">
    <property type="entry name" value="PyrdxlP-dep_Trfase_small"/>
</dbReference>
<evidence type="ECO:0000313" key="7">
    <source>
        <dbReference type="EMBL" id="MSR92126.1"/>
    </source>
</evidence>
<dbReference type="SUPFAM" id="SSF53383">
    <property type="entry name" value="PLP-dependent transferases"/>
    <property type="match status" value="1"/>
</dbReference>
<dbReference type="PANTHER" id="PTHR46577">
    <property type="entry name" value="HTH-TYPE TRANSCRIPTIONAL REGULATORY PROTEIN GABR"/>
    <property type="match status" value="1"/>
</dbReference>
<dbReference type="InterPro" id="IPR004839">
    <property type="entry name" value="Aminotransferase_I/II_large"/>
</dbReference>
<gene>
    <name evidence="7" type="ORF">FYJ33_12165</name>
</gene>
<dbReference type="InterPro" id="IPR051446">
    <property type="entry name" value="HTH_trans_reg/aminotransferase"/>
</dbReference>
<comment type="caution">
    <text evidence="7">The sequence shown here is derived from an EMBL/GenBank/DDBJ whole genome shotgun (WGS) entry which is preliminary data.</text>
</comment>
<sequence length="465" mass="53666">MDFKNLIFNDDKPKYVVLAEYIKEFIRKGEIEDGEKLPTIRSLVDEIDVNKATIISAYKKLEEEGYAVSKIGSGTFAKQRDFTRIIKRQYSRTFKKLSKDRIKDFIDFTGETTSAELFPIDEFKSVINEVLDRDGAEALIYRDSLGYEELRETIRRKFWNNSVSLSDILIVSGAQQGIDIVAKTIVNPNDNVIVEKPTYSGALSVFKSRRANIIEVGIEDDGVNLEELEKILKRNKIKLFYTMSYFQNPSGVTISKEKKEKLLLLAEKYDFYIVEDDYLSELIYDEKIEYIPIKKMDISEKVIYIKSFSKIFLPGIRLGYMISPKGLNDSLQLAKINTDISTSSLMQRVLQKYIDNDYWISHTRELTDVYRMRYECITKSIDTILKDKVSYVLTGGGLHLFVKIKTGRMDSVSLYNALKKENVLITPGVLFFNNGNDGLKYFRIGFSEVHCDKITYGIEIINKYI</sequence>
<dbReference type="GO" id="GO:0003677">
    <property type="term" value="F:DNA binding"/>
    <property type="evidence" value="ECO:0007669"/>
    <property type="project" value="UniProtKB-KW"/>
</dbReference>
<comment type="similarity">
    <text evidence="1">In the C-terminal section; belongs to the class-I pyridoxal-phosphate-dependent aminotransferase family.</text>
</comment>
<dbReference type="InterPro" id="IPR000524">
    <property type="entry name" value="Tscrpt_reg_HTH_GntR"/>
</dbReference>
<keyword evidence="2" id="KW-0663">Pyridoxal phosphate</keyword>